<dbReference type="InterPro" id="IPR001296">
    <property type="entry name" value="Glyco_trans_1"/>
</dbReference>
<dbReference type="InterPro" id="IPR027054">
    <property type="entry name" value="ALG2"/>
</dbReference>
<dbReference type="PATRIC" id="fig|301375.6.peg.2001"/>
<keyword evidence="6" id="KW-0812">Transmembrane</keyword>
<dbReference type="GO" id="GO:0102704">
    <property type="term" value="F:GDP-Man:Man(2)GlcNAc(2)-PP-Dol alpha-1,6-mannosyltransferase activity"/>
    <property type="evidence" value="ECO:0007669"/>
    <property type="project" value="UniProtKB-EC"/>
</dbReference>
<accession>A0A117MBF1</accession>
<dbReference type="Proteomes" id="UP000053961">
    <property type="component" value="Unassembled WGS sequence"/>
</dbReference>
<evidence type="ECO:0000256" key="6">
    <source>
        <dbReference type="ARBA" id="ARBA00022692"/>
    </source>
</evidence>
<dbReference type="SUPFAM" id="SSF53756">
    <property type="entry name" value="UDP-Glycosyltransferase/glycogen phosphorylase"/>
    <property type="match status" value="1"/>
</dbReference>
<proteinExistence type="predicted"/>
<dbReference type="PANTHER" id="PTHR45918">
    <property type="entry name" value="ALPHA-1,3/1,6-MANNOSYLTRANSFERASE ALG2"/>
    <property type="match status" value="1"/>
</dbReference>
<evidence type="ECO:0000256" key="12">
    <source>
        <dbReference type="ARBA" id="ARBA00032874"/>
    </source>
</evidence>
<evidence type="ECO:0000256" key="13">
    <source>
        <dbReference type="ARBA" id="ARBA00045103"/>
    </source>
</evidence>
<evidence type="ECO:0000313" key="18">
    <source>
        <dbReference type="Proteomes" id="UP000053961"/>
    </source>
</evidence>
<dbReference type="GO" id="GO:0004378">
    <property type="term" value="F:GDP-Man:Man(1)GlcNAc(2)-PP-Dol alpha-1,3-mannosyltransferase activity"/>
    <property type="evidence" value="ECO:0007669"/>
    <property type="project" value="UniProtKB-EC"/>
</dbReference>
<evidence type="ECO:0000256" key="8">
    <source>
        <dbReference type="ARBA" id="ARBA00022989"/>
    </source>
</evidence>
<comment type="catalytic activity">
    <reaction evidence="14">
        <text>an alpha-D-Man-(1-&gt;3)-beta-D-Man-(1-&gt;4)-beta-D-GlcNAc-(1-&gt;4)-alpha-D-GlcNAc-diphospho-di-trans,poly-cis-dolichol + GDP-alpha-D-mannose = an alpha-D-Man-(1-&gt;3)-[alpha-D-Man-(1-&gt;6)]-beta-D-Man-(1-&gt;4)-beta-D-GlcNAc-(1-&gt;4)-alpha-D-GlcNAc-diphospho-di-trans,poly-cis-dolichol + GDP + H(+)</text>
        <dbReference type="Rhea" id="RHEA:29519"/>
        <dbReference type="Rhea" id="RHEA-COMP:19513"/>
        <dbReference type="Rhea" id="RHEA-COMP:19515"/>
        <dbReference type="ChEBI" id="CHEBI:15378"/>
        <dbReference type="ChEBI" id="CHEBI:57527"/>
        <dbReference type="ChEBI" id="CHEBI:58189"/>
        <dbReference type="ChEBI" id="CHEBI:132510"/>
        <dbReference type="ChEBI" id="CHEBI:132511"/>
        <dbReference type="EC" id="2.4.1.257"/>
    </reaction>
    <physiologicalReaction direction="left-to-right" evidence="14">
        <dbReference type="Rhea" id="RHEA:29520"/>
    </physiologicalReaction>
</comment>
<keyword evidence="7" id="KW-0256">Endoplasmic reticulum</keyword>
<evidence type="ECO:0000259" key="15">
    <source>
        <dbReference type="Pfam" id="PF00534"/>
    </source>
</evidence>
<evidence type="ECO:0000256" key="5">
    <source>
        <dbReference type="ARBA" id="ARBA00022679"/>
    </source>
</evidence>
<comment type="subcellular location">
    <subcellularLocation>
        <location evidence="1">Endoplasmic reticulum membrane</location>
    </subcellularLocation>
</comment>
<dbReference type="Pfam" id="PF00534">
    <property type="entry name" value="Glycos_transf_1"/>
    <property type="match status" value="1"/>
</dbReference>
<dbReference type="EMBL" id="LGHB01000042">
    <property type="protein sequence ID" value="KUK94842.1"/>
    <property type="molecule type" value="Genomic_DNA"/>
</dbReference>
<dbReference type="PANTHER" id="PTHR45918:SF1">
    <property type="entry name" value="ALPHA-1,3_1,6-MANNOSYLTRANSFERASE ALG2"/>
    <property type="match status" value="1"/>
</dbReference>
<dbReference type="EC" id="2.4.1.132" evidence="4"/>
<keyword evidence="5 17" id="KW-0808">Transferase</keyword>
<feature type="domain" description="Glycosyltransferase subfamily 4-like N-terminal" evidence="16">
    <location>
        <begin position="18"/>
        <end position="187"/>
    </location>
</feature>
<evidence type="ECO:0000256" key="14">
    <source>
        <dbReference type="ARBA" id="ARBA00045104"/>
    </source>
</evidence>
<evidence type="ECO:0000256" key="10">
    <source>
        <dbReference type="ARBA" id="ARBA00032047"/>
    </source>
</evidence>
<organism evidence="17 18">
    <name type="scientific">Methanothrix harundinacea</name>
    <dbReference type="NCBI Taxonomy" id="301375"/>
    <lineage>
        <taxon>Archaea</taxon>
        <taxon>Methanobacteriati</taxon>
        <taxon>Methanobacteriota</taxon>
        <taxon>Stenosarchaea group</taxon>
        <taxon>Methanomicrobia</taxon>
        <taxon>Methanotrichales</taxon>
        <taxon>Methanotrichaceae</taxon>
        <taxon>Methanothrix</taxon>
    </lineage>
</organism>
<dbReference type="AlphaFoldDB" id="A0A117MBF1"/>
<evidence type="ECO:0000256" key="9">
    <source>
        <dbReference type="ARBA" id="ARBA00023136"/>
    </source>
</evidence>
<evidence type="ECO:0000256" key="1">
    <source>
        <dbReference type="ARBA" id="ARBA00004586"/>
    </source>
</evidence>
<name>A0A117MBF1_9EURY</name>
<reference evidence="18" key="1">
    <citation type="journal article" date="2015" name="MBio">
        <title>Genome-Resolved Metagenomic Analysis Reveals Roles for Candidate Phyla and Other Microbial Community Members in Biogeochemical Transformations in Oil Reservoirs.</title>
        <authorList>
            <person name="Hu P."/>
            <person name="Tom L."/>
            <person name="Singh A."/>
            <person name="Thomas B.C."/>
            <person name="Baker B.J."/>
            <person name="Piceno Y.M."/>
            <person name="Andersen G.L."/>
            <person name="Banfield J.F."/>
        </authorList>
    </citation>
    <scope>NUCLEOTIDE SEQUENCE [LARGE SCALE GENOMIC DNA]</scope>
</reference>
<dbReference type="GO" id="GO:0012505">
    <property type="term" value="C:endomembrane system"/>
    <property type="evidence" value="ECO:0007669"/>
    <property type="project" value="TreeGrafter"/>
</dbReference>
<evidence type="ECO:0000256" key="7">
    <source>
        <dbReference type="ARBA" id="ARBA00022824"/>
    </source>
</evidence>
<comment type="caution">
    <text evidence="17">The sequence shown here is derived from an EMBL/GenBank/DDBJ whole genome shotgun (WGS) entry which is preliminary data.</text>
</comment>
<comment type="pathway">
    <text evidence="2">Protein modification; protein glycosylation.</text>
</comment>
<comment type="catalytic activity">
    <reaction evidence="13">
        <text>a beta-D-Man-(1-&gt;4)-beta-D-GlcNAc-(1-&gt;4)-alpha-D-GlcNAc-diphospho-di-trans,poly-cis-dolichol + GDP-alpha-D-mannose = an alpha-D-Man-(1-&gt;3)-beta-D-Man-(1-&gt;4)-beta-D-GlcNAc-(1-&gt;4)-alpha-D-GlcNAc-diphospho-di-trans,poly-cis-dolichol + GDP + H(+)</text>
        <dbReference type="Rhea" id="RHEA:29515"/>
        <dbReference type="Rhea" id="RHEA-COMP:19511"/>
        <dbReference type="Rhea" id="RHEA-COMP:19513"/>
        <dbReference type="ChEBI" id="CHEBI:15378"/>
        <dbReference type="ChEBI" id="CHEBI:57527"/>
        <dbReference type="ChEBI" id="CHEBI:58189"/>
        <dbReference type="ChEBI" id="CHEBI:58472"/>
        <dbReference type="ChEBI" id="CHEBI:132510"/>
        <dbReference type="EC" id="2.4.1.132"/>
    </reaction>
    <physiologicalReaction direction="left-to-right" evidence="13">
        <dbReference type="Rhea" id="RHEA:29516"/>
    </physiologicalReaction>
</comment>
<evidence type="ECO:0000256" key="4">
    <source>
        <dbReference type="ARBA" id="ARBA00012649"/>
    </source>
</evidence>
<evidence type="ECO:0000256" key="3">
    <source>
        <dbReference type="ARBA" id="ARBA00011969"/>
    </source>
</evidence>
<dbReference type="Gene3D" id="3.40.50.2000">
    <property type="entry name" value="Glycogen Phosphorylase B"/>
    <property type="match status" value="2"/>
</dbReference>
<dbReference type="InterPro" id="IPR028098">
    <property type="entry name" value="Glyco_trans_4-like_N"/>
</dbReference>
<gene>
    <name evidence="17" type="ORF">XE07_2027</name>
</gene>
<protein>
    <recommendedName>
        <fullName evidence="10">GDP-Man:Man(1)GlcNAc(2)-PP-Dol alpha-1,3-mannosyltransferase</fullName>
        <ecNumber evidence="4">2.4.1.132</ecNumber>
        <ecNumber evidence="3">2.4.1.257</ecNumber>
    </recommendedName>
    <alternativeName>
        <fullName evidence="12">GDP-Man:Man(1)GlcNAc(2)-PP-dolichol mannosyltransferase</fullName>
    </alternativeName>
    <alternativeName>
        <fullName evidence="11">GDP-Man:Man(2)GlcNAc(2)-PP-Dol alpha-1,6-mannosyltransferase</fullName>
    </alternativeName>
</protein>
<evidence type="ECO:0000256" key="11">
    <source>
        <dbReference type="ARBA" id="ARBA00032333"/>
    </source>
</evidence>
<feature type="domain" description="Glycosyl transferase family 1" evidence="15">
    <location>
        <begin position="196"/>
        <end position="335"/>
    </location>
</feature>
<keyword evidence="8" id="KW-1133">Transmembrane helix</keyword>
<evidence type="ECO:0000259" key="16">
    <source>
        <dbReference type="Pfam" id="PF13439"/>
    </source>
</evidence>
<sequence>MKGIALKVAIFYDFIGAIGGGERVALTLARALGADIITTDVDSESVKRLGFEDVAIISLGKTIAFPPLKQISASAIFRRCDLSDDYDFFIFAGNWCHYAARRHKPNLWYCYSPVRAFYDLRGSVISRQPNPALRALAALWISLHMRFDRRSVKSIDRIVAISSNVQRRIMEAYGRSSSLVYPPVDVNKFKFGECGDFWLSVNRIYPEKRIDLQFQAFRDMPEERLLVVGGYSKGDHASRYYKHLVETIPDNVEMLGEVSEEELIDLYAQCKGLICTAMDEDFGLTPVEAMASGKPVIAVNEGGFLESVVDGITGRLVEPEADKIAEAVREISEKGCLRYKGACQERATVFSEETFVRLIKDEIAEVIEGA</sequence>
<evidence type="ECO:0000256" key="2">
    <source>
        <dbReference type="ARBA" id="ARBA00004922"/>
    </source>
</evidence>
<dbReference type="Pfam" id="PF13439">
    <property type="entry name" value="Glyco_transf_4"/>
    <property type="match status" value="1"/>
</dbReference>
<dbReference type="EC" id="2.4.1.257" evidence="3"/>
<evidence type="ECO:0000313" key="17">
    <source>
        <dbReference type="EMBL" id="KUK94842.1"/>
    </source>
</evidence>
<keyword evidence="9" id="KW-0472">Membrane</keyword>